<sequence>MQNVVPIRGFEEKKSVRAKEGRSLLGLLLIAIEAAVPRQCRACLKRLECPKKGGEEFCMDWESPSSD</sequence>
<evidence type="ECO:0000313" key="2">
    <source>
        <dbReference type="Proteomes" id="UP001569428"/>
    </source>
</evidence>
<proteinExistence type="predicted"/>
<organism evidence="1 2">
    <name type="scientific">Microbulbifer epialgicus</name>
    <dbReference type="NCBI Taxonomy" id="393907"/>
    <lineage>
        <taxon>Bacteria</taxon>
        <taxon>Pseudomonadati</taxon>
        <taxon>Pseudomonadota</taxon>
        <taxon>Gammaproteobacteria</taxon>
        <taxon>Cellvibrionales</taxon>
        <taxon>Microbulbiferaceae</taxon>
        <taxon>Microbulbifer</taxon>
    </lineage>
</organism>
<dbReference type="EMBL" id="JBGMEK010000162">
    <property type="protein sequence ID" value="MFA0813893.1"/>
    <property type="molecule type" value="Genomic_DNA"/>
</dbReference>
<accession>A0ABV4P699</accession>
<dbReference type="RefSeq" id="WP_371841729.1">
    <property type="nucleotide sequence ID" value="NZ_JBGMEK010000162.1"/>
</dbReference>
<keyword evidence="2" id="KW-1185">Reference proteome</keyword>
<protein>
    <submittedName>
        <fullName evidence="1">Uncharacterized protein</fullName>
    </submittedName>
</protein>
<reference evidence="1 2" key="1">
    <citation type="submission" date="2024-08" db="EMBL/GenBank/DDBJ databases">
        <authorList>
            <person name="Ishaq N."/>
        </authorList>
    </citation>
    <scope>NUCLEOTIDE SEQUENCE [LARGE SCALE GENOMIC DNA]</scope>
    <source>
        <strain evidence="1 2">DSM 18651</strain>
    </source>
</reference>
<dbReference type="Proteomes" id="UP001569428">
    <property type="component" value="Unassembled WGS sequence"/>
</dbReference>
<gene>
    <name evidence="1" type="ORF">ACCI49_23775</name>
</gene>
<evidence type="ECO:0000313" key="1">
    <source>
        <dbReference type="EMBL" id="MFA0813893.1"/>
    </source>
</evidence>
<name>A0ABV4P699_9GAMM</name>
<comment type="caution">
    <text evidence="1">The sequence shown here is derived from an EMBL/GenBank/DDBJ whole genome shotgun (WGS) entry which is preliminary data.</text>
</comment>